<gene>
    <name evidence="1" type="ORF">ACFQ22_01450</name>
</gene>
<sequence length="133" mass="15243">MNEKNYFTSTELDTVVKILNLIKSIRVEHKNKSDGFKYGTFAKMFEDEPSTNEKCLDKILNEQTTSFLRKLCGFMVMGRDVYSGWSTNLQNCYQAMLDNSDLSVKENAIGYFLGKDPVQLENYLSSAMKAYNS</sequence>
<dbReference type="RefSeq" id="WP_121977645.1">
    <property type="nucleotide sequence ID" value="NZ_JBHTLH010000005.1"/>
</dbReference>
<protein>
    <submittedName>
        <fullName evidence="1">Uncharacterized protein</fullName>
    </submittedName>
</protein>
<evidence type="ECO:0000313" key="2">
    <source>
        <dbReference type="Proteomes" id="UP001597156"/>
    </source>
</evidence>
<organism evidence="1 2">
    <name type="scientific">Lentilactobacillus raoultii</name>
    <dbReference type="NCBI Taxonomy" id="1987503"/>
    <lineage>
        <taxon>Bacteria</taxon>
        <taxon>Bacillati</taxon>
        <taxon>Bacillota</taxon>
        <taxon>Bacilli</taxon>
        <taxon>Lactobacillales</taxon>
        <taxon>Lactobacillaceae</taxon>
        <taxon>Lentilactobacillus</taxon>
    </lineage>
</organism>
<accession>A0ABW3PCX8</accession>
<dbReference type="Proteomes" id="UP001597156">
    <property type="component" value="Unassembled WGS sequence"/>
</dbReference>
<proteinExistence type="predicted"/>
<dbReference type="EMBL" id="JBHTLH010000005">
    <property type="protein sequence ID" value="MFD1124029.1"/>
    <property type="molecule type" value="Genomic_DNA"/>
</dbReference>
<evidence type="ECO:0000313" key="1">
    <source>
        <dbReference type="EMBL" id="MFD1124029.1"/>
    </source>
</evidence>
<name>A0ABW3PCX8_9LACO</name>
<keyword evidence="2" id="KW-1185">Reference proteome</keyword>
<reference evidence="2" key="1">
    <citation type="journal article" date="2019" name="Int. J. Syst. Evol. Microbiol.">
        <title>The Global Catalogue of Microorganisms (GCM) 10K type strain sequencing project: providing services to taxonomists for standard genome sequencing and annotation.</title>
        <authorList>
            <consortium name="The Broad Institute Genomics Platform"/>
            <consortium name="The Broad Institute Genome Sequencing Center for Infectious Disease"/>
            <person name="Wu L."/>
            <person name="Ma J."/>
        </authorList>
    </citation>
    <scope>NUCLEOTIDE SEQUENCE [LARGE SCALE GENOMIC DNA]</scope>
    <source>
        <strain evidence="2">CCUG 71848</strain>
    </source>
</reference>
<comment type="caution">
    <text evidence="1">The sequence shown here is derived from an EMBL/GenBank/DDBJ whole genome shotgun (WGS) entry which is preliminary data.</text>
</comment>